<evidence type="ECO:0000313" key="1">
    <source>
        <dbReference type="EMBL" id="SHJ17155.1"/>
    </source>
</evidence>
<dbReference type="Proteomes" id="UP000184225">
    <property type="component" value="Unassembled WGS sequence"/>
</dbReference>
<dbReference type="InterPro" id="IPR026341">
    <property type="entry name" value="T9SS_type_B"/>
</dbReference>
<sequence length="777" mass="87515">MIALCKSQLLLLLLITISMSMFSQNISLHRQYEGKYDFTAIGNTLNFDENGSTGTCNVMLQSSANLNISSNQTIEAAYLYWAGSGNGDFNVKINNSNITAQRFFYTNTLTSNGLDFFGAFADITSLVKSTGSGIYTFSDIALGVNLSSYCDFGVNFAGWSILVVYEDVNLPNRQISIFDGFRTVNQASKKLSFNVSGFNAKNVATSKIGFLVWDGDSNLAVGESLKINGNSMSSNLNPINNVFNGTNSYSGSTNLYNMDLDLYYLTNEIQNGDTTANIELETNQDGVIVHNIVLSVESEKELPDAEFGSLQISNNELCDNRNIEIDIEILNSSNYGVIPSGTPVAIFLNNSYFDIFYTTQNLNAGESYIENLVLNIPDFFQTNFSITFNVDKNQNGDSFVEEVHEENNIISSNIMLIDIISEFTSLKVCVENGLDTTVNLNNAILNIDGGIVDGFYNTYNDASNSINDIQNVNSYSLNNSETIFVKIVNSQCSEIFSFDIIVSEKPSISRLDDIIFCDNYLDFNTIPVSSFLSLTSNQNLNNYFVDFYETLEDSQYNTNNLQEYFFEDFEQKLYIKLTNKNNLDCASIYPVNFIFSDIEILGSLIYEQCSSLGTYVDLAKVNDIKDFGLHGGYDFYHTIENAALSIDPILDISNYNLEEGNYLYVKYFENTFECPFFYIVDIQLNSCEFFIPEGFSPNNDQINDYFQILQLEDFYPNFKIKIFSRYGVLVYKGDKNDKLWDGRSLNGKLLPASTYYYIIDLGEENLKPIKGWVYLNK</sequence>
<dbReference type="Pfam" id="PF13585">
    <property type="entry name" value="CHU_C"/>
    <property type="match status" value="1"/>
</dbReference>
<evidence type="ECO:0000313" key="2">
    <source>
        <dbReference type="Proteomes" id="UP000184225"/>
    </source>
</evidence>
<gene>
    <name evidence="1" type="ORF">SAMN04488096_109123</name>
</gene>
<name>A0A1M6H4P9_9FLAO</name>
<dbReference type="STRING" id="579105.SAMN04488096_109123"/>
<dbReference type="AlphaFoldDB" id="A0A1M6H4P9"/>
<protein>
    <submittedName>
        <fullName evidence="1">Gliding motility-associated C-terminal domain-containing protein</fullName>
    </submittedName>
</protein>
<proteinExistence type="predicted"/>
<dbReference type="EMBL" id="FQYY01000009">
    <property type="protein sequence ID" value="SHJ17155.1"/>
    <property type="molecule type" value="Genomic_DNA"/>
</dbReference>
<accession>A0A1M6H4P9</accession>
<keyword evidence="2" id="KW-1185">Reference proteome</keyword>
<organism evidence="1 2">
    <name type="scientific">Mesonia phycicola</name>
    <dbReference type="NCBI Taxonomy" id="579105"/>
    <lineage>
        <taxon>Bacteria</taxon>
        <taxon>Pseudomonadati</taxon>
        <taxon>Bacteroidota</taxon>
        <taxon>Flavobacteriia</taxon>
        <taxon>Flavobacteriales</taxon>
        <taxon>Flavobacteriaceae</taxon>
        <taxon>Mesonia</taxon>
    </lineage>
</organism>
<dbReference type="NCBIfam" id="TIGR04131">
    <property type="entry name" value="Bac_Flav_CTERM"/>
    <property type="match status" value="1"/>
</dbReference>
<reference evidence="1 2" key="1">
    <citation type="submission" date="2016-11" db="EMBL/GenBank/DDBJ databases">
        <authorList>
            <person name="Jaros S."/>
            <person name="Januszkiewicz K."/>
            <person name="Wedrychowicz H."/>
        </authorList>
    </citation>
    <scope>NUCLEOTIDE SEQUENCE [LARGE SCALE GENOMIC DNA]</scope>
    <source>
        <strain evidence="1 2">DSM 21425</strain>
    </source>
</reference>